<sequence length="122" mass="13588">MHHVKIKTEKPDVEGSGARSRLDAVLQGLVEKSDSEREQNEDETKIAEESLSKDVSPSSAGKRPLSRFPQHRRKKRKEMDDSLTVLATNINKMPTLSSCLTAVWTWHSTPPVPHFTPFAGPG</sequence>
<feature type="compositionally biased region" description="Basic and acidic residues" evidence="1">
    <location>
        <begin position="1"/>
        <end position="13"/>
    </location>
</feature>
<accession>A0AAN8MH01</accession>
<feature type="compositionally biased region" description="Basic and acidic residues" evidence="1">
    <location>
        <begin position="31"/>
        <end position="52"/>
    </location>
</feature>
<evidence type="ECO:0000313" key="3">
    <source>
        <dbReference type="Proteomes" id="UP001356427"/>
    </source>
</evidence>
<dbReference type="GO" id="GO:0017053">
    <property type="term" value="C:transcription repressor complex"/>
    <property type="evidence" value="ECO:0007669"/>
    <property type="project" value="InterPro"/>
</dbReference>
<feature type="region of interest" description="Disordered" evidence="1">
    <location>
        <begin position="1"/>
        <end position="81"/>
    </location>
</feature>
<comment type="caution">
    <text evidence="2">The sequence shown here is derived from an EMBL/GenBank/DDBJ whole genome shotgun (WGS) entry which is preliminary data.</text>
</comment>
<dbReference type="GO" id="GO:0031523">
    <property type="term" value="C:Myb complex"/>
    <property type="evidence" value="ECO:0007669"/>
    <property type="project" value="TreeGrafter"/>
</dbReference>
<evidence type="ECO:0000313" key="2">
    <source>
        <dbReference type="EMBL" id="KAK6326591.1"/>
    </source>
</evidence>
<dbReference type="PANTHER" id="PTHR31336:SF3">
    <property type="entry name" value="PROTEIN LIN-37 HOMOLOG"/>
    <property type="match status" value="1"/>
</dbReference>
<dbReference type="InterPro" id="IPR028226">
    <property type="entry name" value="LIN37"/>
</dbReference>
<evidence type="ECO:0000256" key="1">
    <source>
        <dbReference type="SAM" id="MobiDB-lite"/>
    </source>
</evidence>
<dbReference type="Proteomes" id="UP001356427">
    <property type="component" value="Unassembled WGS sequence"/>
</dbReference>
<keyword evidence="3" id="KW-1185">Reference proteome</keyword>
<protein>
    <submittedName>
        <fullName evidence="2">Uncharacterized protein</fullName>
    </submittedName>
</protein>
<proteinExistence type="predicted"/>
<organism evidence="2 3">
    <name type="scientific">Coregonus suidteri</name>
    <dbReference type="NCBI Taxonomy" id="861788"/>
    <lineage>
        <taxon>Eukaryota</taxon>
        <taxon>Metazoa</taxon>
        <taxon>Chordata</taxon>
        <taxon>Craniata</taxon>
        <taxon>Vertebrata</taxon>
        <taxon>Euteleostomi</taxon>
        <taxon>Actinopterygii</taxon>
        <taxon>Neopterygii</taxon>
        <taxon>Teleostei</taxon>
        <taxon>Protacanthopterygii</taxon>
        <taxon>Salmoniformes</taxon>
        <taxon>Salmonidae</taxon>
        <taxon>Coregoninae</taxon>
        <taxon>Coregonus</taxon>
    </lineage>
</organism>
<name>A0AAN8MH01_9TELE</name>
<dbReference type="AlphaFoldDB" id="A0AAN8MH01"/>
<gene>
    <name evidence="2" type="ORF">J4Q44_G00022360</name>
</gene>
<dbReference type="PANTHER" id="PTHR31336">
    <property type="entry name" value="LIN37 HOMOLOG"/>
    <property type="match status" value="1"/>
</dbReference>
<dbReference type="EMBL" id="JAGTTL010000002">
    <property type="protein sequence ID" value="KAK6326591.1"/>
    <property type="molecule type" value="Genomic_DNA"/>
</dbReference>
<dbReference type="GO" id="GO:0000122">
    <property type="term" value="P:negative regulation of transcription by RNA polymerase II"/>
    <property type="evidence" value="ECO:0007669"/>
    <property type="project" value="TreeGrafter"/>
</dbReference>
<reference evidence="2 3" key="1">
    <citation type="submission" date="2021-04" db="EMBL/GenBank/DDBJ databases">
        <authorList>
            <person name="De Guttry C."/>
            <person name="Zahm M."/>
            <person name="Klopp C."/>
            <person name="Cabau C."/>
            <person name="Louis A."/>
            <person name="Berthelot C."/>
            <person name="Parey E."/>
            <person name="Roest Crollius H."/>
            <person name="Montfort J."/>
            <person name="Robinson-Rechavi M."/>
            <person name="Bucao C."/>
            <person name="Bouchez O."/>
            <person name="Gislard M."/>
            <person name="Lluch J."/>
            <person name="Milhes M."/>
            <person name="Lampietro C."/>
            <person name="Lopez Roques C."/>
            <person name="Donnadieu C."/>
            <person name="Braasch I."/>
            <person name="Desvignes T."/>
            <person name="Postlethwait J."/>
            <person name="Bobe J."/>
            <person name="Wedekind C."/>
            <person name="Guiguen Y."/>
        </authorList>
    </citation>
    <scope>NUCLEOTIDE SEQUENCE [LARGE SCALE GENOMIC DNA]</scope>
    <source>
        <strain evidence="2">Cs_M1</strain>
        <tissue evidence="2">Blood</tissue>
    </source>
</reference>